<gene>
    <name evidence="2" type="ORF">VTK73DRAFT_2001</name>
</gene>
<sequence>MPRSRHVTNYDPSTAPAPRSKTTTHANCCRYAASPSGRRRWARSRRPSTCSAARSSPWPNSTRASRRR</sequence>
<keyword evidence="3" id="KW-1185">Reference proteome</keyword>
<reference evidence="2 3" key="1">
    <citation type="journal article" date="2024" name="Commun. Biol.">
        <title>Comparative genomic analysis of thermophilic fungi reveals convergent evolutionary adaptations and gene losses.</title>
        <authorList>
            <person name="Steindorff A.S."/>
            <person name="Aguilar-Pontes M.V."/>
            <person name="Robinson A.J."/>
            <person name="Andreopoulos B."/>
            <person name="LaButti K."/>
            <person name="Kuo A."/>
            <person name="Mondo S."/>
            <person name="Riley R."/>
            <person name="Otillar R."/>
            <person name="Haridas S."/>
            <person name="Lipzen A."/>
            <person name="Grimwood J."/>
            <person name="Schmutz J."/>
            <person name="Clum A."/>
            <person name="Reid I.D."/>
            <person name="Moisan M.C."/>
            <person name="Butler G."/>
            <person name="Nguyen T.T.M."/>
            <person name="Dewar K."/>
            <person name="Conant G."/>
            <person name="Drula E."/>
            <person name="Henrissat B."/>
            <person name="Hansel C."/>
            <person name="Singer S."/>
            <person name="Hutchinson M.I."/>
            <person name="de Vries R.P."/>
            <person name="Natvig D.O."/>
            <person name="Powell A.J."/>
            <person name="Tsang A."/>
            <person name="Grigoriev I.V."/>
        </authorList>
    </citation>
    <scope>NUCLEOTIDE SEQUENCE [LARGE SCALE GENOMIC DNA]</scope>
    <source>
        <strain evidence="2 3">ATCC 24622</strain>
    </source>
</reference>
<organism evidence="2 3">
    <name type="scientific">Phialemonium thermophilum</name>
    <dbReference type="NCBI Taxonomy" id="223376"/>
    <lineage>
        <taxon>Eukaryota</taxon>
        <taxon>Fungi</taxon>
        <taxon>Dikarya</taxon>
        <taxon>Ascomycota</taxon>
        <taxon>Pezizomycotina</taxon>
        <taxon>Sordariomycetes</taxon>
        <taxon>Sordariomycetidae</taxon>
        <taxon>Cephalothecales</taxon>
        <taxon>Cephalothecaceae</taxon>
        <taxon>Phialemonium</taxon>
    </lineage>
</organism>
<evidence type="ECO:0000256" key="1">
    <source>
        <dbReference type="SAM" id="MobiDB-lite"/>
    </source>
</evidence>
<feature type="region of interest" description="Disordered" evidence="1">
    <location>
        <begin position="1"/>
        <end position="68"/>
    </location>
</feature>
<feature type="compositionally biased region" description="Polar residues" evidence="1">
    <location>
        <begin position="49"/>
        <end position="68"/>
    </location>
</feature>
<dbReference type="EMBL" id="JAZHXJ010001524">
    <property type="protein sequence ID" value="KAL1844699.1"/>
    <property type="molecule type" value="Genomic_DNA"/>
</dbReference>
<evidence type="ECO:0000313" key="3">
    <source>
        <dbReference type="Proteomes" id="UP001586593"/>
    </source>
</evidence>
<proteinExistence type="predicted"/>
<accession>A0ABR3VSQ2</accession>
<name>A0ABR3VSQ2_9PEZI</name>
<comment type="caution">
    <text evidence="2">The sequence shown here is derived from an EMBL/GenBank/DDBJ whole genome shotgun (WGS) entry which is preliminary data.</text>
</comment>
<evidence type="ECO:0000313" key="2">
    <source>
        <dbReference type="EMBL" id="KAL1844699.1"/>
    </source>
</evidence>
<feature type="compositionally biased region" description="Basic residues" evidence="1">
    <location>
        <begin position="37"/>
        <end position="46"/>
    </location>
</feature>
<dbReference type="Proteomes" id="UP001586593">
    <property type="component" value="Unassembled WGS sequence"/>
</dbReference>
<protein>
    <submittedName>
        <fullName evidence="2">Uncharacterized protein</fullName>
    </submittedName>
</protein>